<dbReference type="AlphaFoldDB" id="A0AAD3NGX1"/>
<comment type="caution">
    <text evidence="1">The sequence shown here is derived from an EMBL/GenBank/DDBJ whole genome shotgun (WGS) entry which is preliminary data.</text>
</comment>
<name>A0AAD3NGX1_LATJO</name>
<keyword evidence="2" id="KW-1185">Reference proteome</keyword>
<dbReference type="EMBL" id="BRZM01001185">
    <property type="protein sequence ID" value="GLD72716.1"/>
    <property type="molecule type" value="Genomic_DNA"/>
</dbReference>
<evidence type="ECO:0000313" key="2">
    <source>
        <dbReference type="Proteomes" id="UP001279410"/>
    </source>
</evidence>
<protein>
    <submittedName>
        <fullName evidence="1">Sushi, von Willebrand factor type A, EGF and pentraxin domain-containing protein 1</fullName>
    </submittedName>
</protein>
<sequence>MVTGESIPMGLRRRQGLLSHHYPRYGVLVARVRTKTRGKASTLAESFVGSISQLTSGSWFSHHSSCMKGFLPQIPYEFQCLTSPRDGAITCLSPLHSDWPRGLENVCQVANGGQLCPVCSSPPVVSPPAIDSRRALYESHQLFGDTANYCN</sequence>
<reference evidence="1" key="1">
    <citation type="submission" date="2022-08" db="EMBL/GenBank/DDBJ databases">
        <title>Genome sequencing of akame (Lates japonicus).</title>
        <authorList>
            <person name="Hashiguchi Y."/>
            <person name="Takahashi H."/>
        </authorList>
    </citation>
    <scope>NUCLEOTIDE SEQUENCE</scope>
    <source>
        <strain evidence="1">Kochi</strain>
    </source>
</reference>
<accession>A0AAD3NGX1</accession>
<evidence type="ECO:0000313" key="1">
    <source>
        <dbReference type="EMBL" id="GLD72716.1"/>
    </source>
</evidence>
<gene>
    <name evidence="1" type="ORF">AKAME5_002404100</name>
</gene>
<organism evidence="1 2">
    <name type="scientific">Lates japonicus</name>
    <name type="common">Japanese lates</name>
    <dbReference type="NCBI Taxonomy" id="270547"/>
    <lineage>
        <taxon>Eukaryota</taxon>
        <taxon>Metazoa</taxon>
        <taxon>Chordata</taxon>
        <taxon>Craniata</taxon>
        <taxon>Vertebrata</taxon>
        <taxon>Euteleostomi</taxon>
        <taxon>Actinopterygii</taxon>
        <taxon>Neopterygii</taxon>
        <taxon>Teleostei</taxon>
        <taxon>Neoteleostei</taxon>
        <taxon>Acanthomorphata</taxon>
        <taxon>Carangaria</taxon>
        <taxon>Carangaria incertae sedis</taxon>
        <taxon>Centropomidae</taxon>
        <taxon>Lates</taxon>
    </lineage>
</organism>
<proteinExistence type="predicted"/>
<dbReference type="Proteomes" id="UP001279410">
    <property type="component" value="Unassembled WGS sequence"/>
</dbReference>